<dbReference type="EMBL" id="QBMC01000028">
    <property type="protein sequence ID" value="PZO20568.1"/>
    <property type="molecule type" value="Genomic_DNA"/>
</dbReference>
<gene>
    <name evidence="2" type="ORF">DCF25_06405</name>
</gene>
<dbReference type="Proteomes" id="UP000249354">
    <property type="component" value="Unassembled WGS sequence"/>
</dbReference>
<name>A0A2W4WMQ0_9CYAN</name>
<protein>
    <submittedName>
        <fullName evidence="2">Uncharacterized protein</fullName>
    </submittedName>
</protein>
<evidence type="ECO:0000313" key="2">
    <source>
        <dbReference type="EMBL" id="PZO20568.1"/>
    </source>
</evidence>
<feature type="region of interest" description="Disordered" evidence="1">
    <location>
        <begin position="406"/>
        <end position="450"/>
    </location>
</feature>
<feature type="region of interest" description="Disordered" evidence="1">
    <location>
        <begin position="514"/>
        <end position="536"/>
    </location>
</feature>
<feature type="compositionally biased region" description="Polar residues" evidence="1">
    <location>
        <begin position="517"/>
        <end position="530"/>
    </location>
</feature>
<comment type="caution">
    <text evidence="2">The sequence shown here is derived from an EMBL/GenBank/DDBJ whole genome shotgun (WGS) entry which is preliminary data.</text>
</comment>
<sequence length="536" mass="59335">MAIFRQKGCTNAPKTSSQFSAALKAIASVWLKRATQWVIVAALCLAASCSQVNSSVRLLELPDRPIGGEVRTLSGDISEVAPPAVFLDLANLASNLQPQVEIAYPKPDQTLTETEFAAKIKLRGLSIYKEEATQLGPHLKAILDNQPAQDIYNLDEPVAFPELLPGSHTLRVFAVLPWGESFKNAAAYAQTTFHVLASTAENTPDPGLPLLTYNEPQGTFGAQPVLLDFYLNNAPLHLVAAENSEDDIRDWQIRCTVNGQTFLFDQWQPVYLKGLKPGQNWVQLSLVDEKGAPINNAFNSTVRLVNYDPEIKDTFSKLVRGELPIEQIGQIVIPNYEPKDTQYLELDENKELVPERSLPKETQDSEEIESLEETKSFEGNRTIDDINDDIPDNLTAPAAETDIDFSNQSEDTEFEPDKAFEAPEEATLETESPKIAPFEPELPETELPETELTKTGFLEQLRARWSAFQKAQIESQSETIQPAKAPINPSIQLYTDVEDLPKDVEASDDSNELIDTAENSESKAVNTANPVESELP</sequence>
<reference evidence="2 3" key="2">
    <citation type="submission" date="2018-06" db="EMBL/GenBank/DDBJ databases">
        <title>Metagenomic assembly of (sub)arctic Cyanobacteria and their associated microbiome from non-axenic cultures.</title>
        <authorList>
            <person name="Baurain D."/>
        </authorList>
    </citation>
    <scope>NUCLEOTIDE SEQUENCE [LARGE SCALE GENOMIC DNA]</scope>
    <source>
        <strain evidence="2">ULC129bin1</strain>
    </source>
</reference>
<dbReference type="AlphaFoldDB" id="A0A2W4WMQ0"/>
<accession>A0A2W4WMQ0</accession>
<evidence type="ECO:0000256" key="1">
    <source>
        <dbReference type="SAM" id="MobiDB-lite"/>
    </source>
</evidence>
<proteinExistence type="predicted"/>
<evidence type="ECO:0000313" key="3">
    <source>
        <dbReference type="Proteomes" id="UP000249354"/>
    </source>
</evidence>
<feature type="compositionally biased region" description="Basic and acidic residues" evidence="1">
    <location>
        <begin position="353"/>
        <end position="363"/>
    </location>
</feature>
<reference evidence="3" key="1">
    <citation type="submission" date="2018-04" db="EMBL/GenBank/DDBJ databases">
        <authorList>
            <person name="Cornet L."/>
        </authorList>
    </citation>
    <scope>NUCLEOTIDE SEQUENCE [LARGE SCALE GENOMIC DNA]</scope>
</reference>
<organism evidence="2 3">
    <name type="scientific">Leptolyngbya foveolarum</name>
    <dbReference type="NCBI Taxonomy" id="47253"/>
    <lineage>
        <taxon>Bacteria</taxon>
        <taxon>Bacillati</taxon>
        <taxon>Cyanobacteriota</taxon>
        <taxon>Cyanophyceae</taxon>
        <taxon>Leptolyngbyales</taxon>
        <taxon>Leptolyngbyaceae</taxon>
        <taxon>Leptolyngbya group</taxon>
        <taxon>Leptolyngbya</taxon>
    </lineage>
</organism>
<feature type="region of interest" description="Disordered" evidence="1">
    <location>
        <begin position="353"/>
        <end position="374"/>
    </location>
</feature>